<dbReference type="Pfam" id="PF02133">
    <property type="entry name" value="Transp_cyt_pur"/>
    <property type="match status" value="1"/>
</dbReference>
<accession>A0ABY8QTE9</accession>
<keyword evidence="5 9" id="KW-1133">Transmembrane helix</keyword>
<evidence type="ECO:0000256" key="8">
    <source>
        <dbReference type="SAM" id="MobiDB-lite"/>
    </source>
</evidence>
<keyword evidence="11" id="KW-1185">Reference proteome</keyword>
<evidence type="ECO:0000256" key="1">
    <source>
        <dbReference type="ARBA" id="ARBA00004141"/>
    </source>
</evidence>
<evidence type="ECO:0000256" key="2">
    <source>
        <dbReference type="ARBA" id="ARBA00008974"/>
    </source>
</evidence>
<feature type="transmembrane region" description="Helical" evidence="9">
    <location>
        <begin position="453"/>
        <end position="472"/>
    </location>
</feature>
<evidence type="ECO:0000256" key="4">
    <source>
        <dbReference type="ARBA" id="ARBA00022692"/>
    </source>
</evidence>
<evidence type="ECO:0000313" key="10">
    <source>
        <dbReference type="EMBL" id="WGW12302.1"/>
    </source>
</evidence>
<feature type="transmembrane region" description="Helical" evidence="9">
    <location>
        <begin position="306"/>
        <end position="328"/>
    </location>
</feature>
<evidence type="ECO:0000256" key="9">
    <source>
        <dbReference type="SAM" id="Phobius"/>
    </source>
</evidence>
<dbReference type="EMBL" id="CP090958">
    <property type="protein sequence ID" value="WGW12302.1"/>
    <property type="molecule type" value="Genomic_DNA"/>
</dbReference>
<reference evidence="10 11" key="1">
    <citation type="submission" date="2023-05" db="EMBL/GenBank/DDBJ databases">
        <title>Lithophilousrod everest ZFBP1038 complete genpme.</title>
        <authorList>
            <person name="Tian M."/>
        </authorList>
    </citation>
    <scope>NUCLEOTIDE SEQUENCE [LARGE SCALE GENOMIC DNA]</scope>
    <source>
        <strain evidence="10 11">ZFBP1038</strain>
    </source>
</reference>
<dbReference type="InterPro" id="IPR026030">
    <property type="entry name" value="Pur-cyt_permease_Fcy2/21/22"/>
</dbReference>
<feature type="transmembrane region" description="Helical" evidence="9">
    <location>
        <begin position="162"/>
        <end position="181"/>
    </location>
</feature>
<keyword evidence="4 9" id="KW-0812">Transmembrane</keyword>
<feature type="transmembrane region" description="Helical" evidence="9">
    <location>
        <begin position="371"/>
        <end position="392"/>
    </location>
</feature>
<evidence type="ECO:0000256" key="5">
    <source>
        <dbReference type="ARBA" id="ARBA00022989"/>
    </source>
</evidence>
<evidence type="ECO:0000256" key="6">
    <source>
        <dbReference type="ARBA" id="ARBA00023136"/>
    </source>
</evidence>
<feature type="transmembrane region" description="Helical" evidence="9">
    <location>
        <begin position="188"/>
        <end position="208"/>
    </location>
</feature>
<dbReference type="PANTHER" id="PTHR31806:SF1">
    <property type="entry name" value="PURINE-CYTOSINE PERMEASE FCY2-RELATED"/>
    <property type="match status" value="1"/>
</dbReference>
<organism evidence="10 11">
    <name type="scientific">Saxibacter everestensis</name>
    <dbReference type="NCBI Taxonomy" id="2909229"/>
    <lineage>
        <taxon>Bacteria</taxon>
        <taxon>Bacillati</taxon>
        <taxon>Actinomycetota</taxon>
        <taxon>Actinomycetes</taxon>
        <taxon>Micrococcales</taxon>
        <taxon>Brevibacteriaceae</taxon>
        <taxon>Saxibacter</taxon>
    </lineage>
</organism>
<gene>
    <name evidence="10" type="ORF">LWF01_00615</name>
</gene>
<evidence type="ECO:0000256" key="7">
    <source>
        <dbReference type="PIRNR" id="PIRNR002744"/>
    </source>
</evidence>
<comment type="subcellular location">
    <subcellularLocation>
        <location evidence="1">Membrane</location>
        <topology evidence="1">Multi-pass membrane protein</topology>
    </subcellularLocation>
</comment>
<feature type="transmembrane region" description="Helical" evidence="9">
    <location>
        <begin position="340"/>
        <end position="359"/>
    </location>
</feature>
<evidence type="ECO:0000256" key="3">
    <source>
        <dbReference type="ARBA" id="ARBA00022448"/>
    </source>
</evidence>
<feature type="transmembrane region" description="Helical" evidence="9">
    <location>
        <begin position="228"/>
        <end position="248"/>
    </location>
</feature>
<feature type="transmembrane region" description="Helical" evidence="9">
    <location>
        <begin position="260"/>
        <end position="286"/>
    </location>
</feature>
<dbReference type="Gene3D" id="1.10.4160.10">
    <property type="entry name" value="Hydantoin permease"/>
    <property type="match status" value="1"/>
</dbReference>
<dbReference type="PANTHER" id="PTHR31806">
    <property type="entry name" value="PURINE-CYTOSINE PERMEASE FCY2-RELATED"/>
    <property type="match status" value="1"/>
</dbReference>
<comment type="similarity">
    <text evidence="2 7">Belongs to the purine-cytosine permease (2.A.39) family.</text>
</comment>
<evidence type="ECO:0000313" key="11">
    <source>
        <dbReference type="Proteomes" id="UP001209083"/>
    </source>
</evidence>
<keyword evidence="3 7" id="KW-0813">Transport</keyword>
<protein>
    <submittedName>
        <fullName evidence="10">Cytosine permease</fullName>
    </submittedName>
</protein>
<feature type="compositionally biased region" description="Polar residues" evidence="8">
    <location>
        <begin position="1"/>
        <end position="13"/>
    </location>
</feature>
<dbReference type="PIRSF" id="PIRSF002744">
    <property type="entry name" value="Pur-cyt_permease"/>
    <property type="match status" value="1"/>
</dbReference>
<keyword evidence="6 7" id="KW-0472">Membrane</keyword>
<dbReference type="InterPro" id="IPR001248">
    <property type="entry name" value="Pur-cyt_permease"/>
</dbReference>
<feature type="transmembrane region" description="Helical" evidence="9">
    <location>
        <begin position="412"/>
        <end position="433"/>
    </location>
</feature>
<name>A0ABY8QTE9_9MICO</name>
<dbReference type="RefSeq" id="WP_349639101.1">
    <property type="nucleotide sequence ID" value="NZ_CP090958.1"/>
</dbReference>
<feature type="region of interest" description="Disordered" evidence="8">
    <location>
        <begin position="1"/>
        <end position="22"/>
    </location>
</feature>
<proteinExistence type="inferred from homology"/>
<sequence length="506" mass="53908">MNGESTTPANSSAPGEVVEETNRAGHIETRGIDFIPGPERHGRPFELFWVWMGANVNYLSFAFGGLLIIIGLSVWEAVVVTIIGNLWWVAVGWLSVSGPASGTPSVTVMRALFGIHGNRVFGAGQGLVIGLFYEVINIVVATFASLALLDALGLHVPAGVEWTVLVIVAILSFVLSIYGHATIVKASPYFSAALAAAFIALAVFVMQAADFSYTTTELSSAEQWPTILLGYAIVASGPLSWGTGADYSRYLPEDTSKRGVIWWTALGGFIPTVFISLVGIFAATAIDMTDPQLTIGQIVPGWFTPVFLGIVVVGSITNNAVVAYSAGLSAQGLGIRVHRVTTVIVTGVIATFASLWLAFFSPGFLDTMEYALELTVTILGPLIAIYSIDIWLRRNYNGIALNDERRGSPFWYSNGVFWPGVVSQVIGTAVSLMMSNTTLYMGPISAAMEGADLSAIVAPVIGGGLYALLWLTTNPFKNRQLRPGAALDIQTVDTLASTDNTPEITK</sequence>
<dbReference type="Proteomes" id="UP001209083">
    <property type="component" value="Chromosome"/>
</dbReference>